<comment type="caution">
    <text evidence="1">The sequence shown here is derived from an EMBL/GenBank/DDBJ whole genome shotgun (WGS) entry which is preliminary data.</text>
</comment>
<evidence type="ECO:0000313" key="2">
    <source>
        <dbReference type="Proteomes" id="UP000560081"/>
    </source>
</evidence>
<accession>A0A4Y8X2F7</accession>
<evidence type="ECO:0000313" key="1">
    <source>
        <dbReference type="EMBL" id="MBB4881881.1"/>
    </source>
</evidence>
<dbReference type="Proteomes" id="UP000560081">
    <property type="component" value="Unassembled WGS sequence"/>
</dbReference>
<dbReference type="OrthoDB" id="3733714at2"/>
<dbReference type="RefSeq" id="WP_135029326.1">
    <property type="nucleotide sequence ID" value="NZ_BMLA01000003.1"/>
</dbReference>
<organism evidence="1 2">
    <name type="scientific">Micrococcus flavus</name>
    <dbReference type="NCBI Taxonomy" id="384602"/>
    <lineage>
        <taxon>Bacteria</taxon>
        <taxon>Bacillati</taxon>
        <taxon>Actinomycetota</taxon>
        <taxon>Actinomycetes</taxon>
        <taxon>Micrococcales</taxon>
        <taxon>Micrococcaceae</taxon>
        <taxon>Micrococcus</taxon>
    </lineage>
</organism>
<dbReference type="InterPro" id="IPR007403">
    <property type="entry name" value="DUF456"/>
</dbReference>
<proteinExistence type="predicted"/>
<name>A0A4Y8X2F7_9MICC</name>
<sequence length="166" mass="17072">MTLAVLVSVLAVLLLIVGLVGTVYPILPGSMLNLVVSVAWAWILGSTASWTFGLVAAGLSIAGLSASAALTGRRLVRERVPRGPILTGVVGAVIGFFAIPIVGLFIGFAVGLFLAEWRRRRDARAALASSWGALKAMGLGMLVEFVCAMVALAAVGTGILVHFATA</sequence>
<dbReference type="Pfam" id="PF04306">
    <property type="entry name" value="DUF456"/>
    <property type="match status" value="1"/>
</dbReference>
<keyword evidence="2" id="KW-1185">Reference proteome</keyword>
<dbReference type="EMBL" id="JACHMC010000001">
    <property type="protein sequence ID" value="MBB4881881.1"/>
    <property type="molecule type" value="Genomic_DNA"/>
</dbReference>
<gene>
    <name evidence="1" type="ORF">BJ976_000232</name>
</gene>
<dbReference type="AlphaFoldDB" id="A0A4Y8X2F7"/>
<dbReference type="PANTHER" id="PTHR39165:SF1">
    <property type="entry name" value="DUF456 DOMAIN-CONTAINING PROTEIN"/>
    <property type="match status" value="1"/>
</dbReference>
<dbReference type="PANTHER" id="PTHR39165">
    <property type="entry name" value="IG HYPOTHETICAL 17883"/>
    <property type="match status" value="1"/>
</dbReference>
<protein>
    <submittedName>
        <fullName evidence="1">Uncharacterized protein YqgC (DUF456 family)</fullName>
    </submittedName>
</protein>
<reference evidence="1 2" key="1">
    <citation type="submission" date="2020-08" db="EMBL/GenBank/DDBJ databases">
        <title>Sequencing the genomes of 1000 actinobacteria strains.</title>
        <authorList>
            <person name="Klenk H.-P."/>
        </authorList>
    </citation>
    <scope>NUCLEOTIDE SEQUENCE [LARGE SCALE GENOMIC DNA]</scope>
    <source>
        <strain evidence="1 2">DSM 19079</strain>
    </source>
</reference>